<feature type="binding site" evidence="11">
    <location>
        <position position="133"/>
    </location>
    <ligand>
        <name>substrate</name>
    </ligand>
</feature>
<proteinExistence type="inferred from homology"/>
<evidence type="ECO:0000256" key="5">
    <source>
        <dbReference type="ARBA" id="ARBA00022679"/>
    </source>
</evidence>
<feature type="binding site" evidence="11">
    <location>
        <position position="78"/>
    </location>
    <ligand>
        <name>substrate</name>
    </ligand>
</feature>
<dbReference type="CDD" id="cd00464">
    <property type="entry name" value="SK"/>
    <property type="match status" value="1"/>
</dbReference>
<comment type="similarity">
    <text evidence="2 11">Belongs to the shikimate kinase family.</text>
</comment>
<comment type="pathway">
    <text evidence="1 11">Metabolic intermediate biosynthesis; chorismate biosynthesis; chorismate from D-erythrose 4-phosphate and phosphoenolpyruvate: step 5/7.</text>
</comment>
<reference evidence="12 13" key="1">
    <citation type="submission" date="2019-10" db="EMBL/GenBank/DDBJ databases">
        <title>Gracilibacillus sp. nov. isolated from rice seeds.</title>
        <authorList>
            <person name="He S."/>
        </authorList>
    </citation>
    <scope>NUCLEOTIDE SEQUENCE [LARGE SCALE GENOMIC DNA]</scope>
    <source>
        <strain evidence="12 13">TD8</strain>
    </source>
</reference>
<organism evidence="12 13">
    <name type="scientific">Gracilibacillus oryzae</name>
    <dbReference type="NCBI Taxonomy" id="1672701"/>
    <lineage>
        <taxon>Bacteria</taxon>
        <taxon>Bacillati</taxon>
        <taxon>Bacillota</taxon>
        <taxon>Bacilli</taxon>
        <taxon>Bacillales</taxon>
        <taxon>Bacillaceae</taxon>
        <taxon>Gracilibacillus</taxon>
    </lineage>
</organism>
<keyword evidence="9 11" id="KW-0057">Aromatic amino acid biosynthesis</keyword>
<dbReference type="PRINTS" id="PR01100">
    <property type="entry name" value="SHIKIMTKNASE"/>
</dbReference>
<dbReference type="Gene3D" id="3.40.50.300">
    <property type="entry name" value="P-loop containing nucleotide triphosphate hydrolases"/>
    <property type="match status" value="1"/>
</dbReference>
<comment type="caution">
    <text evidence="11">Lacks conserved residue(s) required for the propagation of feature annotation.</text>
</comment>
<dbReference type="GO" id="GO:0004765">
    <property type="term" value="F:shikimate kinase activity"/>
    <property type="evidence" value="ECO:0007669"/>
    <property type="project" value="UniProtKB-UniRule"/>
</dbReference>
<comment type="subcellular location">
    <subcellularLocation>
        <location evidence="11">Cytoplasm</location>
    </subcellularLocation>
</comment>
<dbReference type="Pfam" id="PF01202">
    <property type="entry name" value="SKI"/>
    <property type="match status" value="1"/>
</dbReference>
<feature type="binding site" evidence="11">
    <location>
        <position position="57"/>
    </location>
    <ligand>
        <name>substrate</name>
    </ligand>
</feature>
<sequence length="166" mass="18994">MRSIYLVGFMGSGKSSVAEALYEKTKKPILDTDQLIVEKYNLTIPEIFAQKGEPVFREYETNILKSTPIEDAIIATGGGIIEKDENRTWLKENGRVIFLQTSWEEISLRLVDDQSRPIWNNQARDKQKLLEDRTPFYLEVADTIVSTNGKKVEDIVKEILADENNL</sequence>
<evidence type="ECO:0000256" key="3">
    <source>
        <dbReference type="ARBA" id="ARBA00012154"/>
    </source>
</evidence>
<dbReference type="InterPro" id="IPR027417">
    <property type="entry name" value="P-loop_NTPase"/>
</dbReference>
<evidence type="ECO:0000256" key="1">
    <source>
        <dbReference type="ARBA" id="ARBA00004842"/>
    </source>
</evidence>
<comment type="caution">
    <text evidence="12">The sequence shown here is derived from an EMBL/GenBank/DDBJ whole genome shotgun (WGS) entry which is preliminary data.</text>
</comment>
<keyword evidence="8 11" id="KW-0067">ATP-binding</keyword>
<dbReference type="InterPro" id="IPR000623">
    <property type="entry name" value="Shikimate_kinase/TSH1"/>
</dbReference>
<feature type="binding site" evidence="11">
    <location>
        <position position="33"/>
    </location>
    <ligand>
        <name>substrate</name>
    </ligand>
</feature>
<evidence type="ECO:0000256" key="8">
    <source>
        <dbReference type="ARBA" id="ARBA00022840"/>
    </source>
</evidence>
<dbReference type="GO" id="GO:0008652">
    <property type="term" value="P:amino acid biosynthetic process"/>
    <property type="evidence" value="ECO:0007669"/>
    <property type="project" value="UniProtKB-KW"/>
</dbReference>
<feature type="binding site" evidence="11">
    <location>
        <position position="116"/>
    </location>
    <ligand>
        <name>ATP</name>
        <dbReference type="ChEBI" id="CHEBI:30616"/>
    </ligand>
</feature>
<keyword evidence="11" id="KW-0963">Cytoplasm</keyword>
<evidence type="ECO:0000313" key="12">
    <source>
        <dbReference type="EMBL" id="KAB8128449.1"/>
    </source>
</evidence>
<dbReference type="InterPro" id="IPR031322">
    <property type="entry name" value="Shikimate/glucono_kinase"/>
</dbReference>
<evidence type="ECO:0000256" key="10">
    <source>
        <dbReference type="ARBA" id="ARBA00048567"/>
    </source>
</evidence>
<evidence type="ECO:0000313" key="13">
    <source>
        <dbReference type="Proteomes" id="UP000480246"/>
    </source>
</evidence>
<dbReference type="GO" id="GO:0009423">
    <property type="term" value="P:chorismate biosynthetic process"/>
    <property type="evidence" value="ECO:0007669"/>
    <property type="project" value="UniProtKB-UniRule"/>
</dbReference>
<dbReference type="GO" id="GO:0009073">
    <property type="term" value="P:aromatic amino acid family biosynthetic process"/>
    <property type="evidence" value="ECO:0007669"/>
    <property type="project" value="UniProtKB-KW"/>
</dbReference>
<keyword evidence="4 11" id="KW-0028">Amino-acid biosynthesis</keyword>
<comment type="subunit">
    <text evidence="11">Monomer.</text>
</comment>
<dbReference type="GO" id="GO:0005829">
    <property type="term" value="C:cytosol"/>
    <property type="evidence" value="ECO:0007669"/>
    <property type="project" value="TreeGrafter"/>
</dbReference>
<dbReference type="AlphaFoldDB" id="A0A7C8KTG0"/>
<evidence type="ECO:0000256" key="9">
    <source>
        <dbReference type="ARBA" id="ARBA00023141"/>
    </source>
</evidence>
<dbReference type="SUPFAM" id="SSF52540">
    <property type="entry name" value="P-loop containing nucleoside triphosphate hydrolases"/>
    <property type="match status" value="1"/>
</dbReference>
<comment type="cofactor">
    <cofactor evidence="11">
        <name>Mg(2+)</name>
        <dbReference type="ChEBI" id="CHEBI:18420"/>
    </cofactor>
    <text evidence="11">Binds 1 Mg(2+) ion per subunit.</text>
</comment>
<dbReference type="RefSeq" id="WP_153405891.1">
    <property type="nucleotide sequence ID" value="NZ_ML762438.1"/>
</dbReference>
<evidence type="ECO:0000256" key="6">
    <source>
        <dbReference type="ARBA" id="ARBA00022741"/>
    </source>
</evidence>
<dbReference type="OrthoDB" id="9800332at2"/>
<comment type="function">
    <text evidence="11">Catalyzes the specific phosphorylation of the 3-hydroxyl group of shikimic acid using ATP as a cosubstrate.</text>
</comment>
<keyword evidence="7 11" id="KW-0418">Kinase</keyword>
<keyword evidence="5 11" id="KW-0808">Transferase</keyword>
<evidence type="ECO:0000256" key="2">
    <source>
        <dbReference type="ARBA" id="ARBA00006997"/>
    </source>
</evidence>
<keyword evidence="11" id="KW-0479">Metal-binding</keyword>
<protein>
    <recommendedName>
        <fullName evidence="3 11">Shikimate kinase</fullName>
        <shortName evidence="11">SK</shortName>
        <ecNumber evidence="3 11">2.7.1.71</ecNumber>
    </recommendedName>
</protein>
<dbReference type="GO" id="GO:0005524">
    <property type="term" value="F:ATP binding"/>
    <property type="evidence" value="ECO:0007669"/>
    <property type="project" value="UniProtKB-UniRule"/>
</dbReference>
<evidence type="ECO:0000256" key="11">
    <source>
        <dbReference type="HAMAP-Rule" id="MF_00109"/>
    </source>
</evidence>
<evidence type="ECO:0000256" key="7">
    <source>
        <dbReference type="ARBA" id="ARBA00022777"/>
    </source>
</evidence>
<gene>
    <name evidence="11" type="primary">aroK</name>
    <name evidence="12" type="ORF">F9U64_16080</name>
</gene>
<accession>A0A7C8KTG0</accession>
<dbReference type="GO" id="GO:0000287">
    <property type="term" value="F:magnesium ion binding"/>
    <property type="evidence" value="ECO:0007669"/>
    <property type="project" value="UniProtKB-UniRule"/>
</dbReference>
<dbReference type="PANTHER" id="PTHR21087">
    <property type="entry name" value="SHIKIMATE KINASE"/>
    <property type="match status" value="1"/>
</dbReference>
<dbReference type="Proteomes" id="UP000480246">
    <property type="component" value="Unassembled WGS sequence"/>
</dbReference>
<feature type="binding site" evidence="11">
    <location>
        <begin position="11"/>
        <end position="16"/>
    </location>
    <ligand>
        <name>ATP</name>
        <dbReference type="ChEBI" id="CHEBI:30616"/>
    </ligand>
</feature>
<name>A0A7C8KTG0_9BACI</name>
<dbReference type="PANTHER" id="PTHR21087:SF16">
    <property type="entry name" value="SHIKIMATE KINASE 1, CHLOROPLASTIC"/>
    <property type="match status" value="1"/>
</dbReference>
<keyword evidence="6 11" id="KW-0547">Nucleotide-binding</keyword>
<keyword evidence="13" id="KW-1185">Reference proteome</keyword>
<dbReference type="InterPro" id="IPR023000">
    <property type="entry name" value="Shikimate_kinase_CS"/>
</dbReference>
<feature type="binding site" evidence="11">
    <location>
        <position position="15"/>
    </location>
    <ligand>
        <name>Mg(2+)</name>
        <dbReference type="ChEBI" id="CHEBI:18420"/>
    </ligand>
</feature>
<dbReference type="HAMAP" id="MF_00109">
    <property type="entry name" value="Shikimate_kinase"/>
    <property type="match status" value="1"/>
</dbReference>
<dbReference type="UniPathway" id="UPA00053">
    <property type="reaction ID" value="UER00088"/>
</dbReference>
<dbReference type="EMBL" id="WEID01000082">
    <property type="protein sequence ID" value="KAB8128449.1"/>
    <property type="molecule type" value="Genomic_DNA"/>
</dbReference>
<dbReference type="EC" id="2.7.1.71" evidence="3 11"/>
<evidence type="ECO:0000256" key="4">
    <source>
        <dbReference type="ARBA" id="ARBA00022605"/>
    </source>
</evidence>
<keyword evidence="11" id="KW-0460">Magnesium</keyword>
<dbReference type="PROSITE" id="PS01128">
    <property type="entry name" value="SHIKIMATE_KINASE"/>
    <property type="match status" value="1"/>
</dbReference>
<comment type="catalytic activity">
    <reaction evidence="10 11">
        <text>shikimate + ATP = 3-phosphoshikimate + ADP + H(+)</text>
        <dbReference type="Rhea" id="RHEA:13121"/>
        <dbReference type="ChEBI" id="CHEBI:15378"/>
        <dbReference type="ChEBI" id="CHEBI:30616"/>
        <dbReference type="ChEBI" id="CHEBI:36208"/>
        <dbReference type="ChEBI" id="CHEBI:145989"/>
        <dbReference type="ChEBI" id="CHEBI:456216"/>
        <dbReference type="EC" id="2.7.1.71"/>
    </reaction>
</comment>